<dbReference type="PANTHER" id="PTHR22617:SF23">
    <property type="entry name" value="CHEMOTAXIS PROTEIN CHEW"/>
    <property type="match status" value="1"/>
</dbReference>
<dbReference type="EMBL" id="VSSQ01018062">
    <property type="protein sequence ID" value="MPM60926.1"/>
    <property type="molecule type" value="Genomic_DNA"/>
</dbReference>
<dbReference type="Pfam" id="PF01584">
    <property type="entry name" value="CheW"/>
    <property type="match status" value="1"/>
</dbReference>
<comment type="caution">
    <text evidence="3">The sequence shown here is derived from an EMBL/GenBank/DDBJ whole genome shotgun (WGS) entry which is preliminary data.</text>
</comment>
<organism evidence="3">
    <name type="scientific">bioreactor metagenome</name>
    <dbReference type="NCBI Taxonomy" id="1076179"/>
    <lineage>
        <taxon>unclassified sequences</taxon>
        <taxon>metagenomes</taxon>
        <taxon>ecological metagenomes</taxon>
    </lineage>
</organism>
<proteinExistence type="predicted"/>
<protein>
    <recommendedName>
        <fullName evidence="2">CheW-like domain-containing protein</fullName>
    </recommendedName>
</protein>
<dbReference type="InterPro" id="IPR036061">
    <property type="entry name" value="CheW-like_dom_sf"/>
</dbReference>
<dbReference type="CDD" id="cd00732">
    <property type="entry name" value="CheW"/>
    <property type="match status" value="1"/>
</dbReference>
<accession>A0A645B795</accession>
<feature type="region of interest" description="Disordered" evidence="1">
    <location>
        <begin position="162"/>
        <end position="223"/>
    </location>
</feature>
<dbReference type="PANTHER" id="PTHR22617">
    <property type="entry name" value="CHEMOTAXIS SENSOR HISTIDINE KINASE-RELATED"/>
    <property type="match status" value="1"/>
</dbReference>
<feature type="compositionally biased region" description="Low complexity" evidence="1">
    <location>
        <begin position="165"/>
        <end position="214"/>
    </location>
</feature>
<sequence>MFEEKVESKSPSLSEELLQLVVFELSGEEFGVNIMQVSEIMPVPKITRIPQAPECVKGLINLRGKIIVVIDLNRRLGFSPRENDILARIIIVEVGDTTIGMLVNSVNGVLKLPLSSTEPTPDMIKSKINSEYLTGVGKVGNRLFILLNLARVLGEEEINELNQLSSSPSSQSTSSSPSSQSTSSSSSDSTSPSSPSDSTSPSSPSDSTSPSQSSLKEFSEENT</sequence>
<gene>
    <name evidence="3" type="ORF">SDC9_107780</name>
</gene>
<reference evidence="3" key="1">
    <citation type="submission" date="2019-08" db="EMBL/GenBank/DDBJ databases">
        <authorList>
            <person name="Kucharzyk K."/>
            <person name="Murdoch R.W."/>
            <person name="Higgins S."/>
            <person name="Loffler F."/>
        </authorList>
    </citation>
    <scope>NUCLEOTIDE SEQUENCE</scope>
</reference>
<evidence type="ECO:0000259" key="2">
    <source>
        <dbReference type="PROSITE" id="PS50851"/>
    </source>
</evidence>
<feature type="domain" description="CheW-like" evidence="2">
    <location>
        <begin position="17"/>
        <end position="158"/>
    </location>
</feature>
<dbReference type="Gene3D" id="2.30.30.40">
    <property type="entry name" value="SH3 Domains"/>
    <property type="match status" value="1"/>
</dbReference>
<dbReference type="InterPro" id="IPR039315">
    <property type="entry name" value="CheW"/>
</dbReference>
<dbReference type="AlphaFoldDB" id="A0A645B795"/>
<dbReference type="GO" id="GO:0005829">
    <property type="term" value="C:cytosol"/>
    <property type="evidence" value="ECO:0007669"/>
    <property type="project" value="TreeGrafter"/>
</dbReference>
<dbReference type="PROSITE" id="PS50851">
    <property type="entry name" value="CHEW"/>
    <property type="match status" value="1"/>
</dbReference>
<dbReference type="Gene3D" id="2.40.50.180">
    <property type="entry name" value="CheA-289, Domain 4"/>
    <property type="match status" value="1"/>
</dbReference>
<name>A0A645B795_9ZZZZ</name>
<dbReference type="SMART" id="SM00260">
    <property type="entry name" value="CheW"/>
    <property type="match status" value="1"/>
</dbReference>
<dbReference type="GO" id="GO:0007165">
    <property type="term" value="P:signal transduction"/>
    <property type="evidence" value="ECO:0007669"/>
    <property type="project" value="InterPro"/>
</dbReference>
<dbReference type="GO" id="GO:0006935">
    <property type="term" value="P:chemotaxis"/>
    <property type="evidence" value="ECO:0007669"/>
    <property type="project" value="InterPro"/>
</dbReference>
<dbReference type="InterPro" id="IPR002545">
    <property type="entry name" value="CheW-lke_dom"/>
</dbReference>
<evidence type="ECO:0000313" key="3">
    <source>
        <dbReference type="EMBL" id="MPM60926.1"/>
    </source>
</evidence>
<dbReference type="SUPFAM" id="SSF50341">
    <property type="entry name" value="CheW-like"/>
    <property type="match status" value="1"/>
</dbReference>
<evidence type="ECO:0000256" key="1">
    <source>
        <dbReference type="SAM" id="MobiDB-lite"/>
    </source>
</evidence>